<dbReference type="InterPro" id="IPR036691">
    <property type="entry name" value="Endo/exonu/phosph_ase_sf"/>
</dbReference>
<dbReference type="SUPFAM" id="SSF56219">
    <property type="entry name" value="DNase I-like"/>
    <property type="match status" value="1"/>
</dbReference>
<comment type="caution">
    <text evidence="4">The sequence shown here is derived from an EMBL/GenBank/DDBJ whole genome shotgun (WGS) entry which is preliminary data.</text>
</comment>
<feature type="compositionally biased region" description="Acidic residues" evidence="2">
    <location>
        <begin position="407"/>
        <end position="418"/>
    </location>
</feature>
<evidence type="ECO:0000259" key="3">
    <source>
        <dbReference type="Pfam" id="PF03372"/>
    </source>
</evidence>
<feature type="region of interest" description="Disordered" evidence="2">
    <location>
        <begin position="387"/>
        <end position="420"/>
    </location>
</feature>
<dbReference type="PANTHER" id="PTHR33776:SF3">
    <property type="entry name" value="PHD-TYPE DOMAIN-CONTAINING PROTEIN"/>
    <property type="match status" value="1"/>
</dbReference>
<feature type="domain" description="Endonuclease/exonuclease/phosphatase" evidence="3">
    <location>
        <begin position="427"/>
        <end position="636"/>
    </location>
</feature>
<dbReference type="InterPro" id="IPR005135">
    <property type="entry name" value="Endo/exonuclease/phosphatase"/>
</dbReference>
<dbReference type="AlphaFoldDB" id="A0A9W7TCF7"/>
<feature type="compositionally biased region" description="Basic and acidic residues" evidence="2">
    <location>
        <begin position="387"/>
        <end position="406"/>
    </location>
</feature>
<dbReference type="Gene3D" id="3.60.10.10">
    <property type="entry name" value="Endonuclease/exonuclease/phosphatase"/>
    <property type="match status" value="1"/>
</dbReference>
<reference evidence="4" key="1">
    <citation type="submission" date="2021-02" db="EMBL/GenBank/DDBJ databases">
        <title>Comparative genomics reveals that relaxation of natural selection precedes convergent phenotypic evolution of cavefish.</title>
        <authorList>
            <person name="Peng Z."/>
        </authorList>
    </citation>
    <scope>NUCLEOTIDE SEQUENCE</scope>
    <source>
        <tissue evidence="4">Muscle</tissue>
    </source>
</reference>
<dbReference type="Proteomes" id="UP001059041">
    <property type="component" value="Linkage Group LG21"/>
</dbReference>
<name>A0A9W7TCF7_TRIRA</name>
<keyword evidence="5" id="KW-1185">Reference proteome</keyword>
<organism evidence="4 5">
    <name type="scientific">Triplophysa rosa</name>
    <name type="common">Cave loach</name>
    <dbReference type="NCBI Taxonomy" id="992332"/>
    <lineage>
        <taxon>Eukaryota</taxon>
        <taxon>Metazoa</taxon>
        <taxon>Chordata</taxon>
        <taxon>Craniata</taxon>
        <taxon>Vertebrata</taxon>
        <taxon>Euteleostomi</taxon>
        <taxon>Actinopterygii</taxon>
        <taxon>Neopterygii</taxon>
        <taxon>Teleostei</taxon>
        <taxon>Ostariophysi</taxon>
        <taxon>Cypriniformes</taxon>
        <taxon>Nemacheilidae</taxon>
        <taxon>Triplophysa</taxon>
    </lineage>
</organism>
<dbReference type="EMBL" id="JAFHDT010000021">
    <property type="protein sequence ID" value="KAI7794742.1"/>
    <property type="molecule type" value="Genomic_DNA"/>
</dbReference>
<accession>A0A9W7TCF7</accession>
<proteinExistence type="predicted"/>
<keyword evidence="1" id="KW-0175">Coiled coil</keyword>
<evidence type="ECO:0000256" key="2">
    <source>
        <dbReference type="SAM" id="MobiDB-lite"/>
    </source>
</evidence>
<dbReference type="PANTHER" id="PTHR33776">
    <property type="entry name" value="ENDO/EXONUCLEASE/PHOSPHATASE DOMAIN-CONTAINING PROTEIN"/>
    <property type="match status" value="1"/>
</dbReference>
<dbReference type="GO" id="GO:0003824">
    <property type="term" value="F:catalytic activity"/>
    <property type="evidence" value="ECO:0007669"/>
    <property type="project" value="InterPro"/>
</dbReference>
<evidence type="ECO:0000313" key="4">
    <source>
        <dbReference type="EMBL" id="KAI7794742.1"/>
    </source>
</evidence>
<evidence type="ECO:0000256" key="1">
    <source>
        <dbReference type="SAM" id="Coils"/>
    </source>
</evidence>
<gene>
    <name evidence="4" type="ORF">IRJ41_025971</name>
</gene>
<dbReference type="Pfam" id="PF03372">
    <property type="entry name" value="Exo_endo_phos"/>
    <property type="match status" value="1"/>
</dbReference>
<sequence>IQVFKMKTENIPSQISALCSEDQEDTEAFIMATADQLLELIFCWIEEREHFADNLRKLAEELESLRKKCNVAECVGSSLTVLGAASLIGAGVATVFTFGAAAPLMGLASTCTNMGTVVSQCTKIIEALLSCSIMKKLQVIEKKSNEIAKKIQQILKCEKKEVNPSAEPDELEHHIMAEILRAIARQIGLNIQIIIDSMINDKLNHTEFPREKTSDMQSRGASGGGSSSAGVGRRSEGHFGDRMGPFDSIASQRKETWLKKCEMLIYSLVLSSVVNPSGVLNIIQHKSKWQIKLSDKVLFRSAGFQTTLIGGVMVVGGLYLMKCALPEMIDNWTKMIKGNHVTEASQSLRDTADEIQNATWTQKEQIKTTKKIFQEIKRKLQNTKEIEQEQQNTKEIEQEQQNTKETEQEESSEEETEDPPAVNVGLLNVRSIQKNKEKRIKIKNIITKNNLHVFLMTETWLKDNTACECLEEASPPEFFYEYTCRDVDKRGGGVSIQFSQKLHCQRIPFDSSITTFEYVGTALRHNKWDEEVLFINVYRPERNTEQFEKFTGEFQTLLKEACKRYESIIVAGDFNDRAEYYNKMLTIMFNMIHYSSGFVQHVDKPTHKAGGTLDLVLSRNVEVLKLNIRDDEISDHYTIYFSIRPTLPQSKDAKTKANRFKKE</sequence>
<feature type="coiled-coil region" evidence="1">
    <location>
        <begin position="48"/>
        <end position="75"/>
    </location>
</feature>
<protein>
    <recommendedName>
        <fullName evidence="3">Endonuclease/exonuclease/phosphatase domain-containing protein</fullName>
    </recommendedName>
</protein>
<evidence type="ECO:0000313" key="5">
    <source>
        <dbReference type="Proteomes" id="UP001059041"/>
    </source>
</evidence>
<feature type="non-terminal residue" evidence="4">
    <location>
        <position position="663"/>
    </location>
</feature>
<feature type="region of interest" description="Disordered" evidence="2">
    <location>
        <begin position="210"/>
        <end position="237"/>
    </location>
</feature>